<dbReference type="SMART" id="SM00320">
    <property type="entry name" value="WD40"/>
    <property type="match status" value="7"/>
</dbReference>
<feature type="region of interest" description="Disordered" evidence="4">
    <location>
        <begin position="372"/>
        <end position="485"/>
    </location>
</feature>
<feature type="domain" description="Transcription factor spt8 beta-propeller" evidence="5">
    <location>
        <begin position="483"/>
        <end position="673"/>
    </location>
</feature>
<dbReference type="RefSeq" id="XP_041166134.1">
    <property type="nucleotide sequence ID" value="XM_041301714.1"/>
</dbReference>
<accession>A0A9P7DV82</accession>
<keyword evidence="2" id="KW-0677">Repeat</keyword>
<dbReference type="PROSITE" id="PS50294">
    <property type="entry name" value="WD_REPEATS_REGION"/>
    <property type="match status" value="1"/>
</dbReference>
<dbReference type="Gene3D" id="2.130.10.10">
    <property type="entry name" value="YVTN repeat-like/Quinoprotein amine dehydrogenase"/>
    <property type="match status" value="2"/>
</dbReference>
<feature type="compositionally biased region" description="Acidic residues" evidence="4">
    <location>
        <begin position="23"/>
        <end position="35"/>
    </location>
</feature>
<feature type="domain" description="Transcription factor spt8 beta-propeller" evidence="5">
    <location>
        <begin position="148"/>
        <end position="335"/>
    </location>
</feature>
<organism evidence="6 7">
    <name type="scientific">Suillus plorans</name>
    <dbReference type="NCBI Taxonomy" id="116603"/>
    <lineage>
        <taxon>Eukaryota</taxon>
        <taxon>Fungi</taxon>
        <taxon>Dikarya</taxon>
        <taxon>Basidiomycota</taxon>
        <taxon>Agaricomycotina</taxon>
        <taxon>Agaricomycetes</taxon>
        <taxon>Agaricomycetidae</taxon>
        <taxon>Boletales</taxon>
        <taxon>Suillineae</taxon>
        <taxon>Suillaceae</taxon>
        <taxon>Suillus</taxon>
    </lineage>
</organism>
<comment type="caution">
    <text evidence="6">The sequence shown here is derived from an EMBL/GenBank/DDBJ whole genome shotgun (WGS) entry which is preliminary data.</text>
</comment>
<feature type="region of interest" description="Disordered" evidence="4">
    <location>
        <begin position="1"/>
        <end position="125"/>
    </location>
</feature>
<dbReference type="Proteomes" id="UP000719766">
    <property type="component" value="Unassembled WGS sequence"/>
</dbReference>
<evidence type="ECO:0000256" key="2">
    <source>
        <dbReference type="ARBA" id="ARBA00022737"/>
    </source>
</evidence>
<feature type="compositionally biased region" description="Acidic residues" evidence="4">
    <location>
        <begin position="42"/>
        <end position="70"/>
    </location>
</feature>
<name>A0A9P7DV82_9AGAM</name>
<feature type="compositionally biased region" description="Polar residues" evidence="4">
    <location>
        <begin position="375"/>
        <end position="385"/>
    </location>
</feature>
<evidence type="ECO:0000256" key="4">
    <source>
        <dbReference type="SAM" id="MobiDB-lite"/>
    </source>
</evidence>
<feature type="repeat" description="WD" evidence="3">
    <location>
        <begin position="276"/>
        <end position="317"/>
    </location>
</feature>
<feature type="compositionally biased region" description="Pro residues" evidence="4">
    <location>
        <begin position="99"/>
        <end position="109"/>
    </location>
</feature>
<dbReference type="OrthoDB" id="10260946at2759"/>
<evidence type="ECO:0000313" key="7">
    <source>
        <dbReference type="Proteomes" id="UP000719766"/>
    </source>
</evidence>
<keyword evidence="1 3" id="KW-0853">WD repeat</keyword>
<dbReference type="GeneID" id="64595478"/>
<evidence type="ECO:0000259" key="5">
    <source>
        <dbReference type="Pfam" id="PF23798"/>
    </source>
</evidence>
<feature type="compositionally biased region" description="Polar residues" evidence="4">
    <location>
        <begin position="459"/>
        <end position="473"/>
    </location>
</feature>
<evidence type="ECO:0000313" key="6">
    <source>
        <dbReference type="EMBL" id="KAG1803788.1"/>
    </source>
</evidence>
<dbReference type="InterPro" id="IPR036322">
    <property type="entry name" value="WD40_repeat_dom_sf"/>
</dbReference>
<dbReference type="EMBL" id="JABBWE010000004">
    <property type="protein sequence ID" value="KAG1803788.1"/>
    <property type="molecule type" value="Genomic_DNA"/>
</dbReference>
<dbReference type="InterPro" id="IPR001680">
    <property type="entry name" value="WD40_rpt"/>
</dbReference>
<dbReference type="AlphaFoldDB" id="A0A9P7DV82"/>
<evidence type="ECO:0000256" key="3">
    <source>
        <dbReference type="PROSITE-ProRule" id="PRU00221"/>
    </source>
</evidence>
<dbReference type="PANTHER" id="PTHR19848">
    <property type="entry name" value="WD40 REPEAT PROTEIN"/>
    <property type="match status" value="1"/>
</dbReference>
<sequence length="677" mass="72750">MAHSDSEGETIDDLEFDTRTTDGDAEEENDIDEDLLGALDNGVDEATEADEDSPSDDSEDDEDDEDESEPPAEVHLGGTSSSSVAVVRPDVSKSASVSPKPPTPEPPKVIPQIHQRSPSPASVRKKALAFRRSHSELQPRTFTVEAIGAIPHPVPTHALASSFCMTHLLTGSDDGFIRDYDIFATVNGKTTLTAPQRHHCNVVEGNMKAGQIRSWWENPDFVPQSGYPPMGHSSPCPVYSLAMHSDAIWALGGANRGHINLFTVRHDPGRLVHVLANGHRGPISALSIDHDEKGFFSAGWDGEATQWDLNTGQGIRRFTAHGAQLVAIAVRPLGSPYYSDPVSSAGSYGSYSVSQPIRENDISRAANAEPPIATTDAQFKQSPSVSIDPLSSHKMQDADAKSDASFDPLFDGEPDADGEFDNENPPSDEFGALRSQVPQRDGSAADNKSNLAVPEVSPHSGQQQVLRSPQSSVAPPKNAPPLLNASNSATFSPDILMIAAIDGQIMLWDKRVNSPGTGVGRLWMSEKTPPWCVSACWSTDGSHIYAGRRNGTVDVWDIRLLGYSGPNCTPRLLKSLRNPPSSGVVSCVVPFPDGRHIACASTDNIRLWNAVEAGEVDGSMKSRGGVQFKIIPGHHGGYVSQMLVDPGGRFLVSASSNRGWHGDSTRTVFVHDIKPIR</sequence>
<dbReference type="SUPFAM" id="SSF50978">
    <property type="entry name" value="WD40 repeat-like"/>
    <property type="match status" value="1"/>
</dbReference>
<dbReference type="Pfam" id="PF23798">
    <property type="entry name" value="Beta-prop_SPT8"/>
    <property type="match status" value="2"/>
</dbReference>
<dbReference type="InterPro" id="IPR015943">
    <property type="entry name" value="WD40/YVTN_repeat-like_dom_sf"/>
</dbReference>
<feature type="compositionally biased region" description="Acidic residues" evidence="4">
    <location>
        <begin position="410"/>
        <end position="422"/>
    </location>
</feature>
<reference evidence="6" key="1">
    <citation type="journal article" date="2020" name="New Phytol.">
        <title>Comparative genomics reveals dynamic genome evolution in host specialist ectomycorrhizal fungi.</title>
        <authorList>
            <person name="Lofgren L.A."/>
            <person name="Nguyen N.H."/>
            <person name="Vilgalys R."/>
            <person name="Ruytinx J."/>
            <person name="Liao H.L."/>
            <person name="Branco S."/>
            <person name="Kuo A."/>
            <person name="LaButti K."/>
            <person name="Lipzen A."/>
            <person name="Andreopoulos W."/>
            <person name="Pangilinan J."/>
            <person name="Riley R."/>
            <person name="Hundley H."/>
            <person name="Na H."/>
            <person name="Barry K."/>
            <person name="Grigoriev I.V."/>
            <person name="Stajich J.E."/>
            <person name="Kennedy P.G."/>
        </authorList>
    </citation>
    <scope>NUCLEOTIDE SEQUENCE</scope>
    <source>
        <strain evidence="6">S12</strain>
    </source>
</reference>
<gene>
    <name evidence="6" type="ORF">HD556DRAFT_1330290</name>
</gene>
<proteinExistence type="predicted"/>
<dbReference type="PROSITE" id="PS50082">
    <property type="entry name" value="WD_REPEATS_2"/>
    <property type="match status" value="1"/>
</dbReference>
<dbReference type="PANTHER" id="PTHR19848:SF8">
    <property type="entry name" value="F-BOX AND WD REPEAT DOMAIN CONTAINING 7"/>
    <property type="match status" value="1"/>
</dbReference>
<protein>
    <submittedName>
        <fullName evidence="6">WD40 repeat-like protein</fullName>
    </submittedName>
</protein>
<dbReference type="InterPro" id="IPR057544">
    <property type="entry name" value="Beta-prop_SPT8"/>
</dbReference>
<evidence type="ECO:0000256" key="1">
    <source>
        <dbReference type="ARBA" id="ARBA00022574"/>
    </source>
</evidence>
<feature type="compositionally biased region" description="Basic and acidic residues" evidence="4">
    <location>
        <begin position="394"/>
        <end position="404"/>
    </location>
</feature>
<feature type="compositionally biased region" description="Low complexity" evidence="4">
    <location>
        <begin position="474"/>
        <end position="485"/>
    </location>
</feature>
<keyword evidence="7" id="KW-1185">Reference proteome</keyword>